<dbReference type="AlphaFoldDB" id="A0A8R1ETK2"/>
<proteinExistence type="predicted"/>
<name>A0A8R1ETK2_CAEJA</name>
<organism evidence="1 2">
    <name type="scientific">Caenorhabditis japonica</name>
    <dbReference type="NCBI Taxonomy" id="281687"/>
    <lineage>
        <taxon>Eukaryota</taxon>
        <taxon>Metazoa</taxon>
        <taxon>Ecdysozoa</taxon>
        <taxon>Nematoda</taxon>
        <taxon>Chromadorea</taxon>
        <taxon>Rhabditida</taxon>
        <taxon>Rhabditina</taxon>
        <taxon>Rhabditomorpha</taxon>
        <taxon>Rhabditoidea</taxon>
        <taxon>Rhabditidae</taxon>
        <taxon>Peloderinae</taxon>
        <taxon>Caenorhabditis</taxon>
    </lineage>
</organism>
<dbReference type="Proteomes" id="UP000005237">
    <property type="component" value="Unassembled WGS sequence"/>
</dbReference>
<dbReference type="EnsemblMetazoa" id="CJA41713.1">
    <property type="protein sequence ID" value="CJA41713.1"/>
    <property type="gene ID" value="WBGene00217561"/>
</dbReference>
<evidence type="ECO:0000313" key="2">
    <source>
        <dbReference type="Proteomes" id="UP000005237"/>
    </source>
</evidence>
<reference evidence="1" key="2">
    <citation type="submission" date="2022-06" db="UniProtKB">
        <authorList>
            <consortium name="EnsemblMetazoa"/>
        </authorList>
    </citation>
    <scope>IDENTIFICATION</scope>
    <source>
        <strain evidence="1">DF5081</strain>
    </source>
</reference>
<accession>A0A8R1ETK2</accession>
<protein>
    <submittedName>
        <fullName evidence="1">Uncharacterized protein</fullName>
    </submittedName>
</protein>
<evidence type="ECO:0000313" key="1">
    <source>
        <dbReference type="EnsemblMetazoa" id="CJA41713.1"/>
    </source>
</evidence>
<keyword evidence="2" id="KW-1185">Reference proteome</keyword>
<reference evidence="2" key="1">
    <citation type="submission" date="2010-08" db="EMBL/GenBank/DDBJ databases">
        <authorList>
            <consortium name="Caenorhabditis japonica Sequencing Consortium"/>
            <person name="Wilson R.K."/>
        </authorList>
    </citation>
    <scope>NUCLEOTIDE SEQUENCE [LARGE SCALE GENOMIC DNA]</scope>
    <source>
        <strain evidence="2">DF5081</strain>
    </source>
</reference>
<sequence length="87" mass="9997">MYTPCTHHHHHIIPQESENLITRGVRQGDPHLSESFFSLSGERLQHLKGNDYDQSPGMRFIEQNHTHTGCSPMTSFWLSSNPGRQVE</sequence>